<proteinExistence type="predicted"/>
<evidence type="ECO:0000256" key="2">
    <source>
        <dbReference type="SAM" id="Phobius"/>
    </source>
</evidence>
<feature type="transmembrane region" description="Helical" evidence="2">
    <location>
        <begin position="129"/>
        <end position="148"/>
    </location>
</feature>
<keyword evidence="2" id="KW-0812">Transmembrane</keyword>
<feature type="transmembrane region" description="Helical" evidence="2">
    <location>
        <begin position="182"/>
        <end position="202"/>
    </location>
</feature>
<reference evidence="4 5" key="1">
    <citation type="submission" date="2016-03" db="EMBL/GenBank/DDBJ databases">
        <authorList>
            <person name="Ploux O."/>
        </authorList>
    </citation>
    <scope>NUCLEOTIDE SEQUENCE [LARGE SCALE GENOMIC DNA]</scope>
    <source>
        <strain evidence="4 5">UAMH 11012</strain>
    </source>
</reference>
<evidence type="ECO:0000256" key="3">
    <source>
        <dbReference type="SAM" id="SignalP"/>
    </source>
</evidence>
<evidence type="ECO:0000256" key="1">
    <source>
        <dbReference type="SAM" id="MobiDB-lite"/>
    </source>
</evidence>
<feature type="transmembrane region" description="Helical" evidence="2">
    <location>
        <begin position="268"/>
        <end position="288"/>
    </location>
</feature>
<feature type="transmembrane region" description="Helical" evidence="2">
    <location>
        <begin position="228"/>
        <end position="248"/>
    </location>
</feature>
<organism evidence="4 5">
    <name type="scientific">Phialocephala subalpina</name>
    <dbReference type="NCBI Taxonomy" id="576137"/>
    <lineage>
        <taxon>Eukaryota</taxon>
        <taxon>Fungi</taxon>
        <taxon>Dikarya</taxon>
        <taxon>Ascomycota</taxon>
        <taxon>Pezizomycotina</taxon>
        <taxon>Leotiomycetes</taxon>
        <taxon>Helotiales</taxon>
        <taxon>Mollisiaceae</taxon>
        <taxon>Phialocephala</taxon>
        <taxon>Phialocephala fortinii species complex</taxon>
    </lineage>
</organism>
<keyword evidence="5" id="KW-1185">Reference proteome</keyword>
<keyword evidence="3" id="KW-0732">Signal</keyword>
<sequence length="407" mass="45113">MLSVPGAVLASLLAHASLANASTHFSDEPGSCQIIGNVDVYGIGIRLGYYLQFVAVTLCVIRDRIDDLNAARNGFNAFSIAVLINLFRNANNTLEIEWYIVSSLVIVLPLCASIAVASEKDRLKSRLAISINFIIYGVFLLALPWHSFKRIDAGRKSNCEIKVWCWRSVYVYHAAYRIFTKVFSIIGAVCGVLSLACVYLAFTNRISLARFGVSDDWLRTLGRSSRKLYLICAIGCTLPTGLLAIPFIEKTIQINDLDMSEGPITAASQLVPLVIGFYVLVNIVMAILKEQFLSLRQALHRYWSSQQRRQSRKPHRDIEAGQQIAEGDGSDEVSEDKGRSLEGKIYAKSLDDVSRNIVERWEAASRSKTLDETTFRVPTLSVSFRTPAMPSRPSFLPAPPISQDNGA</sequence>
<accession>A0A1L7XXV4</accession>
<gene>
    <name evidence="4" type="ORF">PAC_19729</name>
</gene>
<evidence type="ECO:0000313" key="4">
    <source>
        <dbReference type="EMBL" id="CZR69829.1"/>
    </source>
</evidence>
<keyword evidence="2" id="KW-0472">Membrane</keyword>
<feature type="chain" id="PRO_5012928046" evidence="3">
    <location>
        <begin position="22"/>
        <end position="407"/>
    </location>
</feature>
<protein>
    <submittedName>
        <fullName evidence="4">Uncharacterized protein</fullName>
    </submittedName>
</protein>
<dbReference type="OrthoDB" id="3945378at2759"/>
<dbReference type="Proteomes" id="UP000184330">
    <property type="component" value="Unassembled WGS sequence"/>
</dbReference>
<feature type="region of interest" description="Disordered" evidence="1">
    <location>
        <begin position="310"/>
        <end position="338"/>
    </location>
</feature>
<dbReference type="AlphaFoldDB" id="A0A1L7XXV4"/>
<name>A0A1L7XXV4_9HELO</name>
<feature type="transmembrane region" description="Helical" evidence="2">
    <location>
        <begin position="96"/>
        <end position="117"/>
    </location>
</feature>
<feature type="signal peptide" evidence="3">
    <location>
        <begin position="1"/>
        <end position="21"/>
    </location>
</feature>
<feature type="region of interest" description="Disordered" evidence="1">
    <location>
        <begin position="384"/>
        <end position="407"/>
    </location>
</feature>
<evidence type="ECO:0000313" key="5">
    <source>
        <dbReference type="Proteomes" id="UP000184330"/>
    </source>
</evidence>
<dbReference type="EMBL" id="FJOG01000081">
    <property type="protein sequence ID" value="CZR69829.1"/>
    <property type="molecule type" value="Genomic_DNA"/>
</dbReference>
<keyword evidence="2" id="KW-1133">Transmembrane helix</keyword>